<keyword evidence="5" id="KW-1185">Reference proteome</keyword>
<reference evidence="4" key="4">
    <citation type="submission" date="2025-09" db="UniProtKB">
        <authorList>
            <consortium name="Ensembl"/>
        </authorList>
    </citation>
    <scope>IDENTIFICATION</scope>
</reference>
<accession>H2XJS9</accession>
<dbReference type="EMBL" id="EAAA01002721">
    <property type="status" value="NOT_ANNOTATED_CDS"/>
    <property type="molecule type" value="Genomic_DNA"/>
</dbReference>
<dbReference type="Proteomes" id="UP000008144">
    <property type="component" value="Chromosome 8"/>
</dbReference>
<proteinExistence type="predicted"/>
<dbReference type="GO" id="GO:0005524">
    <property type="term" value="F:ATP binding"/>
    <property type="evidence" value="ECO:0007669"/>
    <property type="project" value="InterPro"/>
</dbReference>
<evidence type="ECO:0000313" key="4">
    <source>
        <dbReference type="Ensembl" id="ENSCINP00000029911.1"/>
    </source>
</evidence>
<feature type="domain" description="Protein kinase" evidence="3">
    <location>
        <begin position="1"/>
        <end position="87"/>
    </location>
</feature>
<dbReference type="PROSITE" id="PS50011">
    <property type="entry name" value="PROTEIN_KINASE_DOM"/>
    <property type="match status" value="1"/>
</dbReference>
<dbReference type="PANTHER" id="PTHR22967:SF105">
    <property type="entry name" value="CYCLIN-G-ASSOCIATED KINASE"/>
    <property type="match status" value="1"/>
</dbReference>
<dbReference type="GO" id="GO:0004672">
    <property type="term" value="F:protein kinase activity"/>
    <property type="evidence" value="ECO:0007669"/>
    <property type="project" value="InterPro"/>
</dbReference>
<dbReference type="InterPro" id="IPR000719">
    <property type="entry name" value="Prot_kinase_dom"/>
</dbReference>
<evidence type="ECO:0000313" key="5">
    <source>
        <dbReference type="Proteomes" id="UP000008144"/>
    </source>
</evidence>
<dbReference type="InterPro" id="IPR011009">
    <property type="entry name" value="Kinase-like_dom_sf"/>
</dbReference>
<reference evidence="4" key="3">
    <citation type="submission" date="2025-08" db="UniProtKB">
        <authorList>
            <consortium name="Ensembl"/>
        </authorList>
    </citation>
    <scope>IDENTIFICATION</scope>
</reference>
<evidence type="ECO:0000259" key="3">
    <source>
        <dbReference type="PROSITE" id="PS50011"/>
    </source>
</evidence>
<dbReference type="STRING" id="7719.ENSCINP00000029911"/>
<dbReference type="PANTHER" id="PTHR22967">
    <property type="entry name" value="SERINE/THREONINE PROTEIN KINASE"/>
    <property type="match status" value="1"/>
</dbReference>
<dbReference type="HOGENOM" id="CLU_1703600_0_0_1"/>
<dbReference type="Ensembl" id="ENSCINT00000030201.1">
    <property type="protein sequence ID" value="ENSCINP00000029911.1"/>
    <property type="gene ID" value="ENSCING00000022443.1"/>
</dbReference>
<dbReference type="SUPFAM" id="SSF56112">
    <property type="entry name" value="Protein kinase-like (PK-like)"/>
    <property type="match status" value="1"/>
</dbReference>
<organism evidence="4 5">
    <name type="scientific">Ciona intestinalis</name>
    <name type="common">Transparent sea squirt</name>
    <name type="synonym">Ascidia intestinalis</name>
    <dbReference type="NCBI Taxonomy" id="7719"/>
    <lineage>
        <taxon>Eukaryota</taxon>
        <taxon>Metazoa</taxon>
        <taxon>Chordata</taxon>
        <taxon>Tunicata</taxon>
        <taxon>Ascidiacea</taxon>
        <taxon>Phlebobranchia</taxon>
        <taxon>Cionidae</taxon>
        <taxon>Ciona</taxon>
    </lineage>
</organism>
<reference evidence="5" key="1">
    <citation type="journal article" date="2002" name="Science">
        <title>The draft genome of Ciona intestinalis: insights into chordate and vertebrate origins.</title>
        <authorList>
            <person name="Dehal P."/>
            <person name="Satou Y."/>
            <person name="Campbell R.K."/>
            <person name="Chapman J."/>
            <person name="Degnan B."/>
            <person name="De Tomaso A."/>
            <person name="Davidson B."/>
            <person name="Di Gregorio A."/>
            <person name="Gelpke M."/>
            <person name="Goodstein D.M."/>
            <person name="Harafuji N."/>
            <person name="Hastings K.E."/>
            <person name="Ho I."/>
            <person name="Hotta K."/>
            <person name="Huang W."/>
            <person name="Kawashima T."/>
            <person name="Lemaire P."/>
            <person name="Martinez D."/>
            <person name="Meinertzhagen I.A."/>
            <person name="Necula S."/>
            <person name="Nonaka M."/>
            <person name="Putnam N."/>
            <person name="Rash S."/>
            <person name="Saiga H."/>
            <person name="Satake M."/>
            <person name="Terry A."/>
            <person name="Yamada L."/>
            <person name="Wang H.G."/>
            <person name="Awazu S."/>
            <person name="Azumi K."/>
            <person name="Boore J."/>
            <person name="Branno M."/>
            <person name="Chin-Bow S."/>
            <person name="DeSantis R."/>
            <person name="Doyle S."/>
            <person name="Francino P."/>
            <person name="Keys D.N."/>
            <person name="Haga S."/>
            <person name="Hayashi H."/>
            <person name="Hino K."/>
            <person name="Imai K.S."/>
            <person name="Inaba K."/>
            <person name="Kano S."/>
            <person name="Kobayashi K."/>
            <person name="Kobayashi M."/>
            <person name="Lee B.I."/>
            <person name="Makabe K.W."/>
            <person name="Manohar C."/>
            <person name="Matassi G."/>
            <person name="Medina M."/>
            <person name="Mochizuki Y."/>
            <person name="Mount S."/>
            <person name="Morishita T."/>
            <person name="Miura S."/>
            <person name="Nakayama A."/>
            <person name="Nishizaka S."/>
            <person name="Nomoto H."/>
            <person name="Ohta F."/>
            <person name="Oishi K."/>
            <person name="Rigoutsos I."/>
            <person name="Sano M."/>
            <person name="Sasaki A."/>
            <person name="Sasakura Y."/>
            <person name="Shoguchi E."/>
            <person name="Shin-i T."/>
            <person name="Spagnuolo A."/>
            <person name="Stainier D."/>
            <person name="Suzuki M.M."/>
            <person name="Tassy O."/>
            <person name="Takatori N."/>
            <person name="Tokuoka M."/>
            <person name="Yagi K."/>
            <person name="Yoshizaki F."/>
            <person name="Wada S."/>
            <person name="Zhang C."/>
            <person name="Hyatt P.D."/>
            <person name="Larimer F."/>
            <person name="Detter C."/>
            <person name="Doggett N."/>
            <person name="Glavina T."/>
            <person name="Hawkins T."/>
            <person name="Richardson P."/>
            <person name="Lucas S."/>
            <person name="Kohara Y."/>
            <person name="Levine M."/>
            <person name="Satoh N."/>
            <person name="Rokhsar D.S."/>
        </authorList>
    </citation>
    <scope>NUCLEOTIDE SEQUENCE [LARGE SCALE GENOMIC DNA]</scope>
</reference>
<evidence type="ECO:0000256" key="1">
    <source>
        <dbReference type="ARBA" id="ARBA00022741"/>
    </source>
</evidence>
<dbReference type="GeneTree" id="ENSGT00940000167056"/>
<dbReference type="Gene3D" id="1.10.510.10">
    <property type="entry name" value="Transferase(Phosphotransferase) domain 1"/>
    <property type="match status" value="1"/>
</dbReference>
<reference evidence="4" key="2">
    <citation type="journal article" date="2008" name="Genome Biol.">
        <title>Improved genome assembly and evidence-based global gene model set for the chordate Ciona intestinalis: new insight into intron and operon populations.</title>
        <authorList>
            <person name="Satou Y."/>
            <person name="Mineta K."/>
            <person name="Ogasawara M."/>
            <person name="Sasakura Y."/>
            <person name="Shoguchi E."/>
            <person name="Ueno K."/>
            <person name="Yamada L."/>
            <person name="Matsumoto J."/>
            <person name="Wasserscheid J."/>
            <person name="Dewar K."/>
            <person name="Wiley G.B."/>
            <person name="Macmil S.L."/>
            <person name="Roe B.A."/>
            <person name="Zeller R.W."/>
            <person name="Hastings K.E."/>
            <person name="Lemaire P."/>
            <person name="Lindquist E."/>
            <person name="Endo T."/>
            <person name="Hotta K."/>
            <person name="Inaba K."/>
        </authorList>
    </citation>
    <scope>NUCLEOTIDE SEQUENCE [LARGE SCALE GENOMIC DNA]</scope>
    <source>
        <strain evidence="4">wild type</strain>
    </source>
</reference>
<feature type="region of interest" description="Disordered" evidence="2">
    <location>
        <begin position="112"/>
        <end position="132"/>
    </location>
</feature>
<name>H2XJS9_CIOIN</name>
<protein>
    <recommendedName>
        <fullName evidence="3">Protein kinase domain-containing protein</fullName>
    </recommendedName>
</protein>
<dbReference type="AlphaFoldDB" id="H2XJS9"/>
<dbReference type="InParanoid" id="H2XJS9"/>
<evidence type="ECO:0000256" key="2">
    <source>
        <dbReference type="SAM" id="MobiDB-lite"/>
    </source>
</evidence>
<keyword evidence="1" id="KW-0547">Nucleotide-binding</keyword>
<sequence length="154" mass="17258">MIDMYSNYPINEMQDVWALGCILYLLCFYKHPFEDSARLAILNANFTIPSSDKKYKMMHPLIKSILQINPNNRPPAVVIVEQLSEYAASMSIDPKSSIDLCKGSNAIIQPQAAPKPVSTPANPPPQQAENVELGGDYCGQQLDVFKKEVILWRC</sequence>